<evidence type="ECO:0000313" key="1">
    <source>
        <dbReference type="EMBL" id="KAF9064311.1"/>
    </source>
</evidence>
<protein>
    <submittedName>
        <fullName evidence="1">Uncharacterized protein</fullName>
    </submittedName>
</protein>
<name>A0A9P5PFH9_9AGAR</name>
<organism evidence="1 2">
    <name type="scientific">Rhodocollybia butyracea</name>
    <dbReference type="NCBI Taxonomy" id="206335"/>
    <lineage>
        <taxon>Eukaryota</taxon>
        <taxon>Fungi</taxon>
        <taxon>Dikarya</taxon>
        <taxon>Basidiomycota</taxon>
        <taxon>Agaricomycotina</taxon>
        <taxon>Agaricomycetes</taxon>
        <taxon>Agaricomycetidae</taxon>
        <taxon>Agaricales</taxon>
        <taxon>Marasmiineae</taxon>
        <taxon>Omphalotaceae</taxon>
        <taxon>Rhodocollybia</taxon>
    </lineage>
</organism>
<dbReference type="EMBL" id="JADNRY010000126">
    <property type="protein sequence ID" value="KAF9064311.1"/>
    <property type="molecule type" value="Genomic_DNA"/>
</dbReference>
<gene>
    <name evidence="1" type="ORF">BDP27DRAFT_1425970</name>
</gene>
<dbReference type="OrthoDB" id="2905872at2759"/>
<dbReference type="Proteomes" id="UP000772434">
    <property type="component" value="Unassembled WGS sequence"/>
</dbReference>
<dbReference type="InterPro" id="IPR032675">
    <property type="entry name" value="LRR_dom_sf"/>
</dbReference>
<accession>A0A9P5PFH9</accession>
<evidence type="ECO:0000313" key="2">
    <source>
        <dbReference type="Proteomes" id="UP000772434"/>
    </source>
</evidence>
<sequence>MFLNLDKKPSLLSLPPELWRLIAIELTDDVASLNAFLQLNYEAFAISTPLLYQDVDRPEALGTLALPSSARFGNNISVYQNRHTAVHPASFVKTLKFDFRGPEYEECEGMSQSLHMKLKKAFANFAKHAARRPNDMDVDESNAPRVEKVPALTEFNLIFPNSPFFDIFEGIDFQPFQFRELDIRCLAPSPTMEVDDVVRWGSFLATMFKPSLEHLIFSIGNGTPSLASSYSAVIFRQIAQSAVRLQELHLCIPMPLDNESDERIVSNLNSVFHSNDFSFRNLRSCTIIVNWFLHAPPDSGLDLAPFLLRHPNLDYLAFYIISGNNLIRGPLSKGDLSRLTFCKSGPEDWLAICNPSIAPVPKLEHLELVLVDSIQEELEEQVVETFQCIATSLYALCISGHDTIIHDEGPRWLDFSFSHISIYEDIFKACTRLNYLECHVNLDILEAGFLALVIKHLPKLNSLTLAITDDRQSCSVSKAEEVLYKIWDELHNSSALRLLKLPTCAVDYYFHAEDSHLGSKVFTQLGFSEARRPRIVSLEYQSLGDVVA</sequence>
<proteinExistence type="predicted"/>
<dbReference type="SUPFAM" id="SSF52047">
    <property type="entry name" value="RNI-like"/>
    <property type="match status" value="1"/>
</dbReference>
<keyword evidence="2" id="KW-1185">Reference proteome</keyword>
<comment type="caution">
    <text evidence="1">The sequence shown here is derived from an EMBL/GenBank/DDBJ whole genome shotgun (WGS) entry which is preliminary data.</text>
</comment>
<reference evidence="1" key="1">
    <citation type="submission" date="2020-11" db="EMBL/GenBank/DDBJ databases">
        <authorList>
            <consortium name="DOE Joint Genome Institute"/>
            <person name="Ahrendt S."/>
            <person name="Riley R."/>
            <person name="Andreopoulos W."/>
            <person name="Labutti K."/>
            <person name="Pangilinan J."/>
            <person name="Ruiz-Duenas F.J."/>
            <person name="Barrasa J.M."/>
            <person name="Sanchez-Garcia M."/>
            <person name="Camarero S."/>
            <person name="Miyauchi S."/>
            <person name="Serrano A."/>
            <person name="Linde D."/>
            <person name="Babiker R."/>
            <person name="Drula E."/>
            <person name="Ayuso-Fernandez I."/>
            <person name="Pacheco R."/>
            <person name="Padilla G."/>
            <person name="Ferreira P."/>
            <person name="Barriuso J."/>
            <person name="Kellner H."/>
            <person name="Castanera R."/>
            <person name="Alfaro M."/>
            <person name="Ramirez L."/>
            <person name="Pisabarro A.G."/>
            <person name="Kuo A."/>
            <person name="Tritt A."/>
            <person name="Lipzen A."/>
            <person name="He G."/>
            <person name="Yan M."/>
            <person name="Ng V."/>
            <person name="Cullen D."/>
            <person name="Martin F."/>
            <person name="Rosso M.-N."/>
            <person name="Henrissat B."/>
            <person name="Hibbett D."/>
            <person name="Martinez A.T."/>
            <person name="Grigoriev I.V."/>
        </authorList>
    </citation>
    <scope>NUCLEOTIDE SEQUENCE</scope>
    <source>
        <strain evidence="1">AH 40177</strain>
    </source>
</reference>
<dbReference type="AlphaFoldDB" id="A0A9P5PFH9"/>
<dbReference type="Gene3D" id="3.80.10.10">
    <property type="entry name" value="Ribonuclease Inhibitor"/>
    <property type="match status" value="1"/>
</dbReference>